<evidence type="ECO:0000256" key="4">
    <source>
        <dbReference type="ARBA" id="ARBA00022982"/>
    </source>
</evidence>
<keyword evidence="2 6" id="KW-0349">Heme</keyword>
<feature type="transmembrane region" description="Helical" evidence="7">
    <location>
        <begin position="12"/>
        <end position="36"/>
    </location>
</feature>
<dbReference type="RefSeq" id="WP_229794218.1">
    <property type="nucleotide sequence ID" value="NZ_BMXA01000002.1"/>
</dbReference>
<feature type="domain" description="Cytochrome c" evidence="8">
    <location>
        <begin position="79"/>
        <end position="158"/>
    </location>
</feature>
<evidence type="ECO:0000256" key="1">
    <source>
        <dbReference type="ARBA" id="ARBA00022448"/>
    </source>
</evidence>
<keyword evidence="10" id="KW-1185">Reference proteome</keyword>
<proteinExistence type="predicted"/>
<gene>
    <name evidence="9" type="ORF">GCM10008090_18600</name>
</gene>
<protein>
    <recommendedName>
        <fullName evidence="8">Cytochrome c domain-containing protein</fullName>
    </recommendedName>
</protein>
<sequence length="159" mass="16662">MSESQMNDSTFSRLFIIMILAMTALTILLVVLASFASSDVNARLDEQYELENTQSVAERIAPVGTFSADSVSAPIAVATAPKTAEQVYASCAACHDSGTLEAPIVGDVAGWAPRIAKGIETLYNNAINGINNMPAKGGNGALSDDEVKAAVDYMVSKSK</sequence>
<keyword evidence="1" id="KW-0813">Transport</keyword>
<keyword evidence="3 6" id="KW-0479">Metal-binding</keyword>
<evidence type="ECO:0000256" key="2">
    <source>
        <dbReference type="ARBA" id="ARBA00022617"/>
    </source>
</evidence>
<evidence type="ECO:0000256" key="3">
    <source>
        <dbReference type="ARBA" id="ARBA00022723"/>
    </source>
</evidence>
<accession>A0A918RRZ9</accession>
<dbReference type="PANTHER" id="PTHR40942">
    <property type="match status" value="1"/>
</dbReference>
<dbReference type="InterPro" id="IPR002323">
    <property type="entry name" value="Cyt_CIE"/>
</dbReference>
<dbReference type="GO" id="GO:0020037">
    <property type="term" value="F:heme binding"/>
    <property type="evidence" value="ECO:0007669"/>
    <property type="project" value="InterPro"/>
</dbReference>
<reference evidence="9" key="1">
    <citation type="journal article" date="2014" name="Int. J. Syst. Evol. Microbiol.">
        <title>Complete genome sequence of Corynebacterium casei LMG S-19264T (=DSM 44701T), isolated from a smear-ripened cheese.</title>
        <authorList>
            <consortium name="US DOE Joint Genome Institute (JGI-PGF)"/>
            <person name="Walter F."/>
            <person name="Albersmeier A."/>
            <person name="Kalinowski J."/>
            <person name="Ruckert C."/>
        </authorList>
    </citation>
    <scope>NUCLEOTIDE SEQUENCE</scope>
    <source>
        <strain evidence="9">KCTC 12711</strain>
    </source>
</reference>
<reference evidence="9" key="2">
    <citation type="submission" date="2020-09" db="EMBL/GenBank/DDBJ databases">
        <authorList>
            <person name="Sun Q."/>
            <person name="Kim S."/>
        </authorList>
    </citation>
    <scope>NUCLEOTIDE SEQUENCE</scope>
    <source>
        <strain evidence="9">KCTC 12711</strain>
    </source>
</reference>
<dbReference type="PRINTS" id="PR00607">
    <property type="entry name" value="CYTCHROMECIE"/>
</dbReference>
<dbReference type="Pfam" id="PF13442">
    <property type="entry name" value="Cytochrome_CBB3"/>
    <property type="match status" value="1"/>
</dbReference>
<dbReference type="PANTHER" id="PTHR40942:SF4">
    <property type="entry name" value="CYTOCHROME C5"/>
    <property type="match status" value="1"/>
</dbReference>
<dbReference type="EMBL" id="BMXA01000002">
    <property type="protein sequence ID" value="GHA08958.1"/>
    <property type="molecule type" value="Genomic_DNA"/>
</dbReference>
<dbReference type="InterPro" id="IPR036909">
    <property type="entry name" value="Cyt_c-like_dom_sf"/>
</dbReference>
<evidence type="ECO:0000256" key="6">
    <source>
        <dbReference type="PROSITE-ProRule" id="PRU00433"/>
    </source>
</evidence>
<dbReference type="GO" id="GO:0005506">
    <property type="term" value="F:iron ion binding"/>
    <property type="evidence" value="ECO:0007669"/>
    <property type="project" value="InterPro"/>
</dbReference>
<organism evidence="9 10">
    <name type="scientific">Arenicella chitinivorans</name>
    <dbReference type="NCBI Taxonomy" id="1329800"/>
    <lineage>
        <taxon>Bacteria</taxon>
        <taxon>Pseudomonadati</taxon>
        <taxon>Pseudomonadota</taxon>
        <taxon>Gammaproteobacteria</taxon>
        <taxon>Arenicellales</taxon>
        <taxon>Arenicellaceae</taxon>
        <taxon>Arenicella</taxon>
    </lineage>
</organism>
<dbReference type="GO" id="GO:0009055">
    <property type="term" value="F:electron transfer activity"/>
    <property type="evidence" value="ECO:0007669"/>
    <property type="project" value="InterPro"/>
</dbReference>
<evidence type="ECO:0000259" key="8">
    <source>
        <dbReference type="PROSITE" id="PS51007"/>
    </source>
</evidence>
<evidence type="ECO:0000256" key="7">
    <source>
        <dbReference type="SAM" id="Phobius"/>
    </source>
</evidence>
<keyword evidence="5 6" id="KW-0408">Iron</keyword>
<evidence type="ECO:0000313" key="10">
    <source>
        <dbReference type="Proteomes" id="UP000614811"/>
    </source>
</evidence>
<keyword evidence="7" id="KW-0472">Membrane</keyword>
<dbReference type="SUPFAM" id="SSF46626">
    <property type="entry name" value="Cytochrome c"/>
    <property type="match status" value="1"/>
</dbReference>
<dbReference type="InterPro" id="IPR009056">
    <property type="entry name" value="Cyt_c-like_dom"/>
</dbReference>
<evidence type="ECO:0000256" key="5">
    <source>
        <dbReference type="ARBA" id="ARBA00023004"/>
    </source>
</evidence>
<comment type="caution">
    <text evidence="9">The sequence shown here is derived from an EMBL/GenBank/DDBJ whole genome shotgun (WGS) entry which is preliminary data.</text>
</comment>
<dbReference type="PROSITE" id="PS51007">
    <property type="entry name" value="CYTC"/>
    <property type="match status" value="1"/>
</dbReference>
<keyword evidence="7" id="KW-0812">Transmembrane</keyword>
<evidence type="ECO:0000313" key="9">
    <source>
        <dbReference type="EMBL" id="GHA08958.1"/>
    </source>
</evidence>
<name>A0A918RRZ9_9GAMM</name>
<dbReference type="Gene3D" id="1.10.760.10">
    <property type="entry name" value="Cytochrome c-like domain"/>
    <property type="match status" value="1"/>
</dbReference>
<dbReference type="AlphaFoldDB" id="A0A918RRZ9"/>
<keyword evidence="4" id="KW-0249">Electron transport</keyword>
<keyword evidence="7" id="KW-1133">Transmembrane helix</keyword>
<dbReference type="Proteomes" id="UP000614811">
    <property type="component" value="Unassembled WGS sequence"/>
</dbReference>